<evidence type="ECO:0000313" key="1">
    <source>
        <dbReference type="EMBL" id="GAG96433.1"/>
    </source>
</evidence>
<comment type="caution">
    <text evidence="1">The sequence shown here is derived from an EMBL/GenBank/DDBJ whole genome shotgun (WGS) entry which is preliminary data.</text>
</comment>
<organism evidence="1">
    <name type="scientific">marine sediment metagenome</name>
    <dbReference type="NCBI Taxonomy" id="412755"/>
    <lineage>
        <taxon>unclassified sequences</taxon>
        <taxon>metagenomes</taxon>
        <taxon>ecological metagenomes</taxon>
    </lineage>
</organism>
<protein>
    <submittedName>
        <fullName evidence="1">Uncharacterized protein</fullName>
    </submittedName>
</protein>
<accession>X1CJM4</accession>
<dbReference type="EMBL" id="BART01026401">
    <property type="protein sequence ID" value="GAG96433.1"/>
    <property type="molecule type" value="Genomic_DNA"/>
</dbReference>
<name>X1CJM4_9ZZZZ</name>
<gene>
    <name evidence="1" type="ORF">S01H4_47101</name>
</gene>
<reference evidence="1" key="1">
    <citation type="journal article" date="2014" name="Front. Microbiol.">
        <title>High frequency of phylogenetically diverse reductive dehalogenase-homologous genes in deep subseafloor sedimentary metagenomes.</title>
        <authorList>
            <person name="Kawai M."/>
            <person name="Futagami T."/>
            <person name="Toyoda A."/>
            <person name="Takaki Y."/>
            <person name="Nishi S."/>
            <person name="Hori S."/>
            <person name="Arai W."/>
            <person name="Tsubouchi T."/>
            <person name="Morono Y."/>
            <person name="Uchiyama I."/>
            <person name="Ito T."/>
            <person name="Fujiyama A."/>
            <person name="Inagaki F."/>
            <person name="Takami H."/>
        </authorList>
    </citation>
    <scope>NUCLEOTIDE SEQUENCE</scope>
    <source>
        <strain evidence="1">Expedition CK06-06</strain>
    </source>
</reference>
<sequence>MRTKTNQELQEILERMNESERFGVPLGLWPIWVQEEGCNTDDLIQMMKLNAKEVS</sequence>
<dbReference type="AlphaFoldDB" id="X1CJM4"/>
<proteinExistence type="predicted"/>